<organism evidence="9">
    <name type="scientific">Anthurium amnicola</name>
    <dbReference type="NCBI Taxonomy" id="1678845"/>
    <lineage>
        <taxon>Eukaryota</taxon>
        <taxon>Viridiplantae</taxon>
        <taxon>Streptophyta</taxon>
        <taxon>Embryophyta</taxon>
        <taxon>Tracheophyta</taxon>
        <taxon>Spermatophyta</taxon>
        <taxon>Magnoliopsida</taxon>
        <taxon>Liliopsida</taxon>
        <taxon>Araceae</taxon>
        <taxon>Pothoideae</taxon>
        <taxon>Potheae</taxon>
        <taxon>Anthurium</taxon>
    </lineage>
</organism>
<dbReference type="SUPFAM" id="SSF53098">
    <property type="entry name" value="Ribonuclease H-like"/>
    <property type="match status" value="1"/>
</dbReference>
<dbReference type="EMBL" id="GDJX01025554">
    <property type="protein sequence ID" value="JAT42382.1"/>
    <property type="molecule type" value="Transcribed_RNA"/>
</dbReference>
<evidence type="ECO:0000259" key="8">
    <source>
        <dbReference type="PROSITE" id="PS51999"/>
    </source>
</evidence>
<dbReference type="PANTHER" id="PTHR23044">
    <property type="entry name" value="3'-5' EXONUCLEASE ERI1-RELATED"/>
    <property type="match status" value="1"/>
</dbReference>
<evidence type="ECO:0000256" key="1">
    <source>
        <dbReference type="ARBA" id="ARBA00022722"/>
    </source>
</evidence>
<evidence type="ECO:0000256" key="2">
    <source>
        <dbReference type="ARBA" id="ARBA00022723"/>
    </source>
</evidence>
<dbReference type="GO" id="GO:0008270">
    <property type="term" value="F:zinc ion binding"/>
    <property type="evidence" value="ECO:0007669"/>
    <property type="project" value="UniProtKB-KW"/>
</dbReference>
<gene>
    <name evidence="9" type="primary">eri2_1</name>
    <name evidence="9" type="ORF">g.30713</name>
</gene>
<feature type="domain" description="GRF-type" evidence="8">
    <location>
        <begin position="394"/>
        <end position="437"/>
    </location>
</feature>
<proteinExistence type="predicted"/>
<dbReference type="PANTHER" id="PTHR23044:SF61">
    <property type="entry name" value="3'-5' EXORIBONUCLEASE 1-RELATED"/>
    <property type="match status" value="1"/>
</dbReference>
<dbReference type="GO" id="GO:0000175">
    <property type="term" value="F:3'-5'-RNA exonuclease activity"/>
    <property type="evidence" value="ECO:0007669"/>
    <property type="project" value="InterPro"/>
</dbReference>
<keyword evidence="5" id="KW-0862">Zinc</keyword>
<keyword evidence="6" id="KW-0269">Exonuclease</keyword>
<accession>A0A1D1XJ44</accession>
<keyword evidence="1" id="KW-0540">Nuclease</keyword>
<dbReference type="CDD" id="cd06133">
    <property type="entry name" value="ERI-1_3'hExo_like"/>
    <property type="match status" value="1"/>
</dbReference>
<evidence type="ECO:0000256" key="6">
    <source>
        <dbReference type="ARBA" id="ARBA00022839"/>
    </source>
</evidence>
<evidence type="ECO:0000313" key="9">
    <source>
        <dbReference type="EMBL" id="JAT42382.1"/>
    </source>
</evidence>
<evidence type="ECO:0000256" key="3">
    <source>
        <dbReference type="ARBA" id="ARBA00022771"/>
    </source>
</evidence>
<protein>
    <submittedName>
        <fullName evidence="9">ERI1 exoribonuclease 2</fullName>
    </submittedName>
</protein>
<dbReference type="InterPro" id="IPR010666">
    <property type="entry name" value="Znf_GRF"/>
</dbReference>
<name>A0A1D1XJ44_9ARAE</name>
<dbReference type="GO" id="GO:0003676">
    <property type="term" value="F:nucleic acid binding"/>
    <property type="evidence" value="ECO:0007669"/>
    <property type="project" value="InterPro"/>
</dbReference>
<dbReference type="Pfam" id="PF00929">
    <property type="entry name" value="RNase_T"/>
    <property type="match status" value="1"/>
</dbReference>
<dbReference type="AlphaFoldDB" id="A0A1D1XJ44"/>
<dbReference type="PROSITE" id="PS51999">
    <property type="entry name" value="ZF_GRF"/>
    <property type="match status" value="1"/>
</dbReference>
<sequence length="437" mass="51057">MDTSTTDQEDKDATHRKHEASLGCFKKVAFPYNAEEAQDNVKAIEVLPELKCEIKVQHSGTLKSEYAVRRENSLPVHEEYNRAFYQQDFSLWSTIHPEYQKVEQNQWTTVGSHFYPMPQEYQFHVENRIQYLPFRMFSPCFPQEFLVQEFQYFVVVDFEATCDKEKNPHPQEIIEFPSVLVNSVTGQLEASFQTYVRPAYHQLLTDFCKELTGIQQIQVDRGVPLGEALFMHDKWLEDKGIKHTNFAVVTWSNWDCRVMLESECRFKRIRKPPYFNRWINLKVPFHKVFGGVRRNLKEAVQLAGLVWEGRAHCGLDDARNTARLLTVLMQRGFRFSITDSLTWQSADRPLTWQPYPDRPITPVPQPQKLKQLQAPAVPFYPFVDPTYKEKCTYCFCGVTSSKRMVQKPGPKHGRFFFGCGNWTATRGALCPYFEWAS</sequence>
<reference evidence="9" key="1">
    <citation type="submission" date="2015-07" db="EMBL/GenBank/DDBJ databases">
        <title>Transcriptome Assembly of Anthurium amnicola.</title>
        <authorList>
            <person name="Suzuki J."/>
        </authorList>
    </citation>
    <scope>NUCLEOTIDE SEQUENCE</scope>
</reference>
<dbReference type="FunFam" id="3.30.420.10:FF:000068">
    <property type="entry name" value="Exonuclease domain-containing protein 1"/>
    <property type="match status" value="1"/>
</dbReference>
<evidence type="ECO:0000256" key="4">
    <source>
        <dbReference type="ARBA" id="ARBA00022801"/>
    </source>
</evidence>
<dbReference type="InterPro" id="IPR036397">
    <property type="entry name" value="RNaseH_sf"/>
</dbReference>
<keyword evidence="3 7" id="KW-0863">Zinc-finger</keyword>
<keyword evidence="2" id="KW-0479">Metal-binding</keyword>
<dbReference type="InterPro" id="IPR012337">
    <property type="entry name" value="RNaseH-like_sf"/>
</dbReference>
<dbReference type="Gene3D" id="3.30.420.10">
    <property type="entry name" value="Ribonuclease H-like superfamily/Ribonuclease H"/>
    <property type="match status" value="1"/>
</dbReference>
<dbReference type="InterPro" id="IPR051274">
    <property type="entry name" value="3-5_Exoribonuclease"/>
</dbReference>
<evidence type="ECO:0000256" key="5">
    <source>
        <dbReference type="ARBA" id="ARBA00022833"/>
    </source>
</evidence>
<dbReference type="InterPro" id="IPR013520">
    <property type="entry name" value="Ribonucl_H"/>
</dbReference>
<keyword evidence="4" id="KW-0378">Hydrolase</keyword>
<dbReference type="InterPro" id="IPR047201">
    <property type="entry name" value="ERI-1_3'hExo-like"/>
</dbReference>
<evidence type="ECO:0000256" key="7">
    <source>
        <dbReference type="PROSITE-ProRule" id="PRU01343"/>
    </source>
</evidence>
<dbReference type="SMART" id="SM00479">
    <property type="entry name" value="EXOIII"/>
    <property type="match status" value="1"/>
</dbReference>